<gene>
    <name evidence="3" type="ORF">HME9302_02385</name>
</gene>
<accession>A0A369QD57</accession>
<evidence type="ECO:0000313" key="3">
    <source>
        <dbReference type="EMBL" id="RDC61166.1"/>
    </source>
</evidence>
<organism evidence="3 4">
    <name type="scientific">Alteripontixanthobacter maritimus</name>
    <dbReference type="NCBI Taxonomy" id="2161824"/>
    <lineage>
        <taxon>Bacteria</taxon>
        <taxon>Pseudomonadati</taxon>
        <taxon>Pseudomonadota</taxon>
        <taxon>Alphaproteobacteria</taxon>
        <taxon>Sphingomonadales</taxon>
        <taxon>Erythrobacteraceae</taxon>
        <taxon>Alteripontixanthobacter</taxon>
    </lineage>
</organism>
<dbReference type="AlphaFoldDB" id="A0A369QD57"/>
<keyword evidence="4" id="KW-1185">Reference proteome</keyword>
<evidence type="ECO:0000256" key="1">
    <source>
        <dbReference type="SAM" id="MobiDB-lite"/>
    </source>
</evidence>
<protein>
    <submittedName>
        <fullName evidence="3">Uncharacterized protein</fullName>
    </submittedName>
</protein>
<dbReference type="EMBL" id="QBKA01000002">
    <property type="protein sequence ID" value="RDC61166.1"/>
    <property type="molecule type" value="Genomic_DNA"/>
</dbReference>
<sequence>MNRAGLRIAVSEGLQEGSASPISGGMAKPTNQKKSPLDDPEQAAFAWARYRRLMAFMMFVTVSVVAGAMYLLWRENGDVSVHLYIATALGIGFAMLLTSALMGLVFLSNGTGHDASIHDPTAD</sequence>
<feature type="transmembrane region" description="Helical" evidence="2">
    <location>
        <begin position="53"/>
        <end position="73"/>
    </location>
</feature>
<proteinExistence type="predicted"/>
<evidence type="ECO:0000313" key="4">
    <source>
        <dbReference type="Proteomes" id="UP000253727"/>
    </source>
</evidence>
<keyword evidence="2" id="KW-0812">Transmembrane</keyword>
<evidence type="ECO:0000256" key="2">
    <source>
        <dbReference type="SAM" id="Phobius"/>
    </source>
</evidence>
<name>A0A369QD57_9SPHN</name>
<dbReference type="Proteomes" id="UP000253727">
    <property type="component" value="Unassembled WGS sequence"/>
</dbReference>
<reference evidence="3 4" key="1">
    <citation type="submission" date="2018-04" db="EMBL/GenBank/DDBJ databases">
        <title>Altererythrobacter sp. HME9302 genome sequencing and assembly.</title>
        <authorList>
            <person name="Kang H."/>
            <person name="Kim H."/>
            <person name="Joh K."/>
        </authorList>
    </citation>
    <scope>NUCLEOTIDE SEQUENCE [LARGE SCALE GENOMIC DNA]</scope>
    <source>
        <strain evidence="3 4">HME9302</strain>
    </source>
</reference>
<keyword evidence="2" id="KW-1133">Transmembrane helix</keyword>
<feature type="transmembrane region" description="Helical" evidence="2">
    <location>
        <begin position="85"/>
        <end position="107"/>
    </location>
</feature>
<comment type="caution">
    <text evidence="3">The sequence shown here is derived from an EMBL/GenBank/DDBJ whole genome shotgun (WGS) entry which is preliminary data.</text>
</comment>
<keyword evidence="2" id="KW-0472">Membrane</keyword>
<feature type="region of interest" description="Disordered" evidence="1">
    <location>
        <begin position="14"/>
        <end position="39"/>
    </location>
</feature>